<evidence type="ECO:0000256" key="2">
    <source>
        <dbReference type="ARBA" id="ARBA00012573"/>
    </source>
</evidence>
<sequence length="560" mass="63982">MSLSSQTLDKNDKIVIQMSPWGGYFVWIAKHVEQLRNKHRIIGHLSDGPNGPSTNAAHFISLPLMLSLEETVFLLYCEIAELRSTLPVRDLNPPLPKTLYEFDLTLNQHYKESTEVFKLQKRQKTLCYYSEILKGQKKQKERQAARSGKLTPTAKESAGSKRSEKKQRRLKRRKMAASSVKLTDYLDNDYSSTEGPDDSIPQGPLPTFDELISTSIARWLLDVSSKSRSESDEATIIRCRVFEDLWSKGFYVTCSAAKMGGDFLVYQGDPLFYHASHIVIANPPQAPIHLSRLAASLRIANSVRKALVIATSKSNKESQDGPTIVTYTSLYWMGSRIPPQKSPRLPICMHVPTELPLRCVIYLNVYILMNFDVLEDFDFSDYLPEDFGSIKKFDYYSNGNGAGNVDPYVFYDVQQYDESFSAFCWSIIIQVWPNIWITLVVCFVWRTFKGIFRYTLKRVSTPNHLSVIFEVLLNCASVAFGTLLLWHFFGDLYLRLCAFVFTVGLILSSLNFFSPNNSTSGDGNSVAWRYPVVLVTFCCLLLQFYCEFFMDPRDWHMVRG</sequence>
<comment type="similarity">
    <text evidence="1">Belongs to the tRNA-intron endonuclease family.</text>
</comment>
<dbReference type="Pfam" id="PF01974">
    <property type="entry name" value="tRNA_int_endo"/>
    <property type="match status" value="1"/>
</dbReference>
<proteinExistence type="inferred from homology"/>
<feature type="domain" description="TSEN34 N-terminal" evidence="9">
    <location>
        <begin position="16"/>
        <end position="82"/>
    </location>
</feature>
<dbReference type="STRING" id="6216.A0A0R3SXH4"/>
<evidence type="ECO:0000256" key="4">
    <source>
        <dbReference type="ARBA" id="ARBA00023239"/>
    </source>
</evidence>
<name>A0A0R3SXH4_HYMDI</name>
<feature type="compositionally biased region" description="Basic residues" evidence="6">
    <location>
        <begin position="163"/>
        <end position="175"/>
    </location>
</feature>
<evidence type="ECO:0000256" key="7">
    <source>
        <dbReference type="SAM" id="Phobius"/>
    </source>
</evidence>
<dbReference type="WBParaSite" id="HDID_0001044601-mRNA-1">
    <property type="protein sequence ID" value="HDID_0001044601-mRNA-1"/>
    <property type="gene ID" value="HDID_0001044601"/>
</dbReference>
<reference evidence="12" key="1">
    <citation type="submission" date="2017-02" db="UniProtKB">
        <authorList>
            <consortium name="WormBaseParasite"/>
        </authorList>
    </citation>
    <scope>IDENTIFICATION</scope>
</reference>
<dbReference type="GO" id="GO:0005634">
    <property type="term" value="C:nucleus"/>
    <property type="evidence" value="ECO:0007669"/>
    <property type="project" value="UniProtKB-ARBA"/>
</dbReference>
<evidence type="ECO:0000313" key="10">
    <source>
        <dbReference type="EMBL" id="VDL63334.1"/>
    </source>
</evidence>
<feature type="domain" description="tRNA intron endonuclease catalytic" evidence="8">
    <location>
        <begin position="237"/>
        <end position="317"/>
    </location>
</feature>
<dbReference type="CDD" id="cd22363">
    <property type="entry name" value="tRNA-intron_lyase_C"/>
    <property type="match status" value="1"/>
</dbReference>
<protein>
    <recommendedName>
        <fullName evidence="2">tRNA-intron lyase</fullName>
        <ecNumber evidence="2">4.6.1.16</ecNumber>
    </recommendedName>
</protein>
<dbReference type="InterPro" id="IPR036167">
    <property type="entry name" value="tRNA_intron_Endo_cat-like_sf"/>
</dbReference>
<evidence type="ECO:0000256" key="3">
    <source>
        <dbReference type="ARBA" id="ARBA00022694"/>
    </source>
</evidence>
<evidence type="ECO:0000259" key="8">
    <source>
        <dbReference type="Pfam" id="PF01974"/>
    </source>
</evidence>
<dbReference type="InterPro" id="IPR011856">
    <property type="entry name" value="tRNA_endonuc-like_dom_sf"/>
</dbReference>
<accession>A0A0R3SXH4</accession>
<evidence type="ECO:0000313" key="12">
    <source>
        <dbReference type="WBParaSite" id="HDID_0001044601-mRNA-1"/>
    </source>
</evidence>
<evidence type="ECO:0000313" key="11">
    <source>
        <dbReference type="Proteomes" id="UP000274504"/>
    </source>
</evidence>
<feature type="region of interest" description="Disordered" evidence="6">
    <location>
        <begin position="139"/>
        <end position="177"/>
    </location>
</feature>
<feature type="transmembrane region" description="Helical" evidence="7">
    <location>
        <begin position="492"/>
        <end position="514"/>
    </location>
</feature>
<dbReference type="GO" id="GO:0000213">
    <property type="term" value="F:tRNA-intron lyase activity"/>
    <property type="evidence" value="ECO:0007669"/>
    <property type="project" value="UniProtKB-EC"/>
</dbReference>
<dbReference type="Pfam" id="PF26577">
    <property type="entry name" value="TSEN34_N"/>
    <property type="match status" value="1"/>
</dbReference>
<dbReference type="Proteomes" id="UP000274504">
    <property type="component" value="Unassembled WGS sequence"/>
</dbReference>
<dbReference type="PANTHER" id="PTHR13070:SF0">
    <property type="entry name" value="TRNA-SPLICING ENDONUCLEASE SUBUNIT SEN34"/>
    <property type="match status" value="1"/>
</dbReference>
<feature type="transmembrane region" description="Helical" evidence="7">
    <location>
        <begin position="526"/>
        <end position="545"/>
    </location>
</feature>
<dbReference type="GO" id="GO:0003676">
    <property type="term" value="F:nucleic acid binding"/>
    <property type="evidence" value="ECO:0007669"/>
    <property type="project" value="InterPro"/>
</dbReference>
<keyword evidence="7" id="KW-0472">Membrane</keyword>
<dbReference type="GO" id="GO:0000379">
    <property type="term" value="P:tRNA-type intron splice site recognition and cleavage"/>
    <property type="evidence" value="ECO:0007669"/>
    <property type="project" value="TreeGrafter"/>
</dbReference>
<evidence type="ECO:0000256" key="5">
    <source>
        <dbReference type="ARBA" id="ARBA00034031"/>
    </source>
</evidence>
<evidence type="ECO:0000259" key="9">
    <source>
        <dbReference type="Pfam" id="PF26577"/>
    </source>
</evidence>
<dbReference type="InterPro" id="IPR059049">
    <property type="entry name" value="TSEN34_N"/>
</dbReference>
<dbReference type="InterPro" id="IPR006677">
    <property type="entry name" value="tRNA_intron_Endonuc_cat-like"/>
</dbReference>
<feature type="transmembrane region" description="Helical" evidence="7">
    <location>
        <begin position="465"/>
        <end position="486"/>
    </location>
</feature>
<dbReference type="EC" id="4.6.1.16" evidence="2"/>
<keyword evidence="3" id="KW-0819">tRNA processing</keyword>
<dbReference type="OrthoDB" id="48041at2759"/>
<dbReference type="AlphaFoldDB" id="A0A0R3SXH4"/>
<keyword evidence="7" id="KW-1133">Transmembrane helix</keyword>
<gene>
    <name evidence="10" type="ORF">HDID_LOCUS10444</name>
</gene>
<comment type="catalytic activity">
    <reaction evidence="5">
        <text>pretRNA = a 3'-half-tRNA molecule with a 5'-OH end + a 5'-half-tRNA molecule with a 2',3'-cyclic phosphate end + an intron with a 2',3'-cyclic phosphate and a 5'-hydroxyl terminus.</text>
        <dbReference type="EC" id="4.6.1.16"/>
    </reaction>
</comment>
<evidence type="ECO:0000256" key="1">
    <source>
        <dbReference type="ARBA" id="ARBA00008078"/>
    </source>
</evidence>
<feature type="transmembrane region" description="Helical" evidence="7">
    <location>
        <begin position="420"/>
        <end position="445"/>
    </location>
</feature>
<dbReference type="SUPFAM" id="SSF53032">
    <property type="entry name" value="tRNA-intron endonuclease catalytic domain-like"/>
    <property type="match status" value="1"/>
</dbReference>
<organism evidence="12">
    <name type="scientific">Hymenolepis diminuta</name>
    <name type="common">Rat tapeworm</name>
    <dbReference type="NCBI Taxonomy" id="6216"/>
    <lineage>
        <taxon>Eukaryota</taxon>
        <taxon>Metazoa</taxon>
        <taxon>Spiralia</taxon>
        <taxon>Lophotrochozoa</taxon>
        <taxon>Platyhelminthes</taxon>
        <taxon>Cestoda</taxon>
        <taxon>Eucestoda</taxon>
        <taxon>Cyclophyllidea</taxon>
        <taxon>Hymenolepididae</taxon>
        <taxon>Hymenolepis</taxon>
    </lineage>
</organism>
<dbReference type="PANTHER" id="PTHR13070">
    <property type="entry name" value="TRNA-SPLICING ENDONUCLEASE SUBUNIT SEN34-RELATED"/>
    <property type="match status" value="1"/>
</dbReference>
<reference evidence="10 11" key="2">
    <citation type="submission" date="2018-11" db="EMBL/GenBank/DDBJ databases">
        <authorList>
            <consortium name="Pathogen Informatics"/>
        </authorList>
    </citation>
    <scope>NUCLEOTIDE SEQUENCE [LARGE SCALE GENOMIC DNA]</scope>
</reference>
<dbReference type="EMBL" id="UYSG01011687">
    <property type="protein sequence ID" value="VDL63334.1"/>
    <property type="molecule type" value="Genomic_DNA"/>
</dbReference>
<dbReference type="Gene3D" id="3.40.1350.10">
    <property type="match status" value="1"/>
</dbReference>
<keyword evidence="4" id="KW-0456">Lyase</keyword>
<keyword evidence="7" id="KW-0812">Transmembrane</keyword>
<evidence type="ECO:0000256" key="6">
    <source>
        <dbReference type="SAM" id="MobiDB-lite"/>
    </source>
</evidence>